<keyword evidence="10" id="KW-1185">Reference proteome</keyword>
<dbReference type="Gene3D" id="1.20.5.3310">
    <property type="match status" value="1"/>
</dbReference>
<evidence type="ECO:0000256" key="6">
    <source>
        <dbReference type="ARBA" id="ARBA00023010"/>
    </source>
</evidence>
<evidence type="ECO:0000256" key="8">
    <source>
        <dbReference type="SAM" id="MobiDB-lite"/>
    </source>
</evidence>
<dbReference type="Pfam" id="PF02416">
    <property type="entry name" value="TatA_B_E"/>
    <property type="match status" value="1"/>
</dbReference>
<evidence type="ECO:0000313" key="10">
    <source>
        <dbReference type="Proteomes" id="UP001339167"/>
    </source>
</evidence>
<dbReference type="EMBL" id="JAUGZK010000010">
    <property type="protein sequence ID" value="MEE2025162.1"/>
    <property type="molecule type" value="Genomic_DNA"/>
</dbReference>
<evidence type="ECO:0000256" key="5">
    <source>
        <dbReference type="ARBA" id="ARBA00022989"/>
    </source>
</evidence>
<reference evidence="9 10" key="1">
    <citation type="submission" date="2023-06" db="EMBL/GenBank/DDBJ databases">
        <title>Alkalimonas sp., MEB004 an alkaliphilic bacterium isolated from Lonar Lake, India.</title>
        <authorList>
            <person name="Joshi A."/>
            <person name="Thite S."/>
        </authorList>
    </citation>
    <scope>NUCLEOTIDE SEQUENCE [LARGE SCALE GENOMIC DNA]</scope>
    <source>
        <strain evidence="9 10">MEB004</strain>
    </source>
</reference>
<comment type="caution">
    <text evidence="9">The sequence shown here is derived from an EMBL/GenBank/DDBJ whole genome shotgun (WGS) entry which is preliminary data.</text>
</comment>
<evidence type="ECO:0000256" key="1">
    <source>
        <dbReference type="ARBA" id="ARBA00004167"/>
    </source>
</evidence>
<evidence type="ECO:0000256" key="2">
    <source>
        <dbReference type="ARBA" id="ARBA00022448"/>
    </source>
</evidence>
<accession>A0ABU7JHM6</accession>
<evidence type="ECO:0000256" key="3">
    <source>
        <dbReference type="ARBA" id="ARBA00022692"/>
    </source>
</evidence>
<keyword evidence="4" id="KW-0653">Protein transport</keyword>
<keyword evidence="7" id="KW-0472">Membrane</keyword>
<keyword evidence="3" id="KW-0812">Transmembrane</keyword>
<dbReference type="RefSeq" id="WP_330088482.1">
    <property type="nucleotide sequence ID" value="NZ_JAUGZK010000010.1"/>
</dbReference>
<organism evidence="9 10">
    <name type="scientific">Alkalimonas mucilaginosa</name>
    <dbReference type="NCBI Taxonomy" id="3057676"/>
    <lineage>
        <taxon>Bacteria</taxon>
        <taxon>Pseudomonadati</taxon>
        <taxon>Pseudomonadota</taxon>
        <taxon>Gammaproteobacteria</taxon>
        <taxon>Alkalimonas</taxon>
    </lineage>
</organism>
<feature type="region of interest" description="Disordered" evidence="8">
    <location>
        <begin position="77"/>
        <end position="102"/>
    </location>
</feature>
<evidence type="ECO:0000256" key="4">
    <source>
        <dbReference type="ARBA" id="ARBA00022927"/>
    </source>
</evidence>
<name>A0ABU7JHM6_9GAMM</name>
<dbReference type="InterPro" id="IPR003369">
    <property type="entry name" value="TatA/B/E"/>
</dbReference>
<sequence>MFDLSWMELVFLAILALIVVGPKDLPRLARGLGHIWGKGRRLYLDLQRKLHRLETEMELAKGEDPTKQPSYYDLLPEHIRQAMERPEPSRDPAENQRVEQQYQQAMADIKQQLAQNTKPRGDHEK</sequence>
<protein>
    <submittedName>
        <fullName evidence="9">Twin-arginine translocase TatA/TatE family subunit</fullName>
    </submittedName>
</protein>
<keyword evidence="2" id="KW-0813">Transport</keyword>
<dbReference type="PRINTS" id="PR01506">
    <property type="entry name" value="TATBPROTEIN"/>
</dbReference>
<evidence type="ECO:0000256" key="7">
    <source>
        <dbReference type="ARBA" id="ARBA00023136"/>
    </source>
</evidence>
<feature type="compositionally biased region" description="Basic and acidic residues" evidence="8">
    <location>
        <begin position="77"/>
        <end position="97"/>
    </location>
</feature>
<comment type="subcellular location">
    <subcellularLocation>
        <location evidence="1">Membrane</location>
        <topology evidence="1">Single-pass membrane protein</topology>
    </subcellularLocation>
</comment>
<evidence type="ECO:0000313" key="9">
    <source>
        <dbReference type="EMBL" id="MEE2025162.1"/>
    </source>
</evidence>
<keyword evidence="5" id="KW-1133">Transmembrane helix</keyword>
<gene>
    <name evidence="9" type="ORF">QWF21_12990</name>
</gene>
<proteinExistence type="predicted"/>
<dbReference type="Proteomes" id="UP001339167">
    <property type="component" value="Unassembled WGS sequence"/>
</dbReference>
<keyword evidence="6" id="KW-0811">Translocation</keyword>